<keyword evidence="2" id="KW-1185">Reference proteome</keyword>
<comment type="caution">
    <text evidence="1">The sequence shown here is derived from an EMBL/GenBank/DDBJ whole genome shotgun (WGS) entry which is preliminary data.</text>
</comment>
<gene>
    <name evidence="1" type="ORF">FA13DRAFT_1460478</name>
</gene>
<proteinExistence type="predicted"/>
<reference evidence="1 2" key="1">
    <citation type="journal article" date="2019" name="Nat. Ecol. Evol.">
        <title>Megaphylogeny resolves global patterns of mushroom evolution.</title>
        <authorList>
            <person name="Varga T."/>
            <person name="Krizsan K."/>
            <person name="Foldi C."/>
            <person name="Dima B."/>
            <person name="Sanchez-Garcia M."/>
            <person name="Sanchez-Ramirez S."/>
            <person name="Szollosi G.J."/>
            <person name="Szarkandi J.G."/>
            <person name="Papp V."/>
            <person name="Albert L."/>
            <person name="Andreopoulos W."/>
            <person name="Angelini C."/>
            <person name="Antonin V."/>
            <person name="Barry K.W."/>
            <person name="Bougher N.L."/>
            <person name="Buchanan P."/>
            <person name="Buyck B."/>
            <person name="Bense V."/>
            <person name="Catcheside P."/>
            <person name="Chovatia M."/>
            <person name="Cooper J."/>
            <person name="Damon W."/>
            <person name="Desjardin D."/>
            <person name="Finy P."/>
            <person name="Geml J."/>
            <person name="Haridas S."/>
            <person name="Hughes K."/>
            <person name="Justo A."/>
            <person name="Karasinski D."/>
            <person name="Kautmanova I."/>
            <person name="Kiss B."/>
            <person name="Kocsube S."/>
            <person name="Kotiranta H."/>
            <person name="LaButti K.M."/>
            <person name="Lechner B.E."/>
            <person name="Liimatainen K."/>
            <person name="Lipzen A."/>
            <person name="Lukacs Z."/>
            <person name="Mihaltcheva S."/>
            <person name="Morgado L.N."/>
            <person name="Niskanen T."/>
            <person name="Noordeloos M.E."/>
            <person name="Ohm R.A."/>
            <person name="Ortiz-Santana B."/>
            <person name="Ovrebo C."/>
            <person name="Racz N."/>
            <person name="Riley R."/>
            <person name="Savchenko A."/>
            <person name="Shiryaev A."/>
            <person name="Soop K."/>
            <person name="Spirin V."/>
            <person name="Szebenyi C."/>
            <person name="Tomsovsky M."/>
            <person name="Tulloss R.E."/>
            <person name="Uehling J."/>
            <person name="Grigoriev I.V."/>
            <person name="Vagvolgyi C."/>
            <person name="Papp T."/>
            <person name="Martin F.M."/>
            <person name="Miettinen O."/>
            <person name="Hibbett D.S."/>
            <person name="Nagy L.G."/>
        </authorList>
    </citation>
    <scope>NUCLEOTIDE SEQUENCE [LARGE SCALE GENOMIC DNA]</scope>
    <source>
        <strain evidence="1 2">FP101781</strain>
    </source>
</reference>
<evidence type="ECO:0000313" key="2">
    <source>
        <dbReference type="Proteomes" id="UP000298030"/>
    </source>
</evidence>
<organism evidence="1 2">
    <name type="scientific">Coprinellus micaceus</name>
    <name type="common">Glistening ink-cap mushroom</name>
    <name type="synonym">Coprinus micaceus</name>
    <dbReference type="NCBI Taxonomy" id="71717"/>
    <lineage>
        <taxon>Eukaryota</taxon>
        <taxon>Fungi</taxon>
        <taxon>Dikarya</taxon>
        <taxon>Basidiomycota</taxon>
        <taxon>Agaricomycotina</taxon>
        <taxon>Agaricomycetes</taxon>
        <taxon>Agaricomycetidae</taxon>
        <taxon>Agaricales</taxon>
        <taxon>Agaricineae</taxon>
        <taxon>Psathyrellaceae</taxon>
        <taxon>Coprinellus</taxon>
    </lineage>
</organism>
<dbReference type="Proteomes" id="UP000298030">
    <property type="component" value="Unassembled WGS sequence"/>
</dbReference>
<dbReference type="AlphaFoldDB" id="A0A4Y7SM63"/>
<evidence type="ECO:0000313" key="1">
    <source>
        <dbReference type="EMBL" id="TEB22946.1"/>
    </source>
</evidence>
<name>A0A4Y7SM63_COPMI</name>
<protein>
    <submittedName>
        <fullName evidence="1">Uncharacterized protein</fullName>
    </submittedName>
</protein>
<accession>A0A4Y7SM63</accession>
<dbReference type="EMBL" id="QPFP01000083">
    <property type="protein sequence ID" value="TEB22946.1"/>
    <property type="molecule type" value="Genomic_DNA"/>
</dbReference>
<sequence>MRSKSPSITWRSRTDPSSCFLRCRGLGQRCARLDYATTDAEWWLGCLGSGSFSVSPCLQHMFWVVHTRCCWYRCLPSCKVWRKQMFEYSNQRKLPAPGKFEIFCDKYGVKI</sequence>